<evidence type="ECO:0000313" key="1">
    <source>
        <dbReference type="EMBL" id="SCB52219.1"/>
    </source>
</evidence>
<dbReference type="AlphaFoldDB" id="A0A1C3XJ40"/>
<gene>
    <name evidence="1" type="ORF">GA0061101_14712</name>
</gene>
<name>A0A1C3XJ40_9HYPH</name>
<evidence type="ECO:0000313" key="2">
    <source>
        <dbReference type="Proteomes" id="UP000199205"/>
    </source>
</evidence>
<sequence length="57" mass="6291">MKDGSRVKTPENSGFIGRGGLLRVACRAKMFPSNLAEINLKHRKTKAFRSSRATDKG</sequence>
<protein>
    <submittedName>
        <fullName evidence="1">Uncharacterized protein</fullName>
    </submittedName>
</protein>
<dbReference type="EMBL" id="FMAF01000047">
    <property type="protein sequence ID" value="SCB52219.1"/>
    <property type="molecule type" value="Genomic_DNA"/>
</dbReference>
<organism evidence="1 2">
    <name type="scientific">Rhizobium lusitanum</name>
    <dbReference type="NCBI Taxonomy" id="293958"/>
    <lineage>
        <taxon>Bacteria</taxon>
        <taxon>Pseudomonadati</taxon>
        <taxon>Pseudomonadota</taxon>
        <taxon>Alphaproteobacteria</taxon>
        <taxon>Hyphomicrobiales</taxon>
        <taxon>Rhizobiaceae</taxon>
        <taxon>Rhizobium/Agrobacterium group</taxon>
        <taxon>Rhizobium</taxon>
    </lineage>
</organism>
<proteinExistence type="predicted"/>
<dbReference type="Proteomes" id="UP000199205">
    <property type="component" value="Unassembled WGS sequence"/>
</dbReference>
<accession>A0A1C3XJ40</accession>
<reference evidence="1 2" key="1">
    <citation type="submission" date="2016-08" db="EMBL/GenBank/DDBJ databases">
        <authorList>
            <person name="Seilhamer J.J."/>
        </authorList>
    </citation>
    <scope>NUCLEOTIDE SEQUENCE [LARGE SCALE GENOMIC DNA]</scope>
    <source>
        <strain evidence="1 2">P1-7</strain>
    </source>
</reference>